<dbReference type="AlphaFoldDB" id="A0A6C0JP60"/>
<dbReference type="SUPFAM" id="SSF56091">
    <property type="entry name" value="DNA ligase/mRNA capping enzyme, catalytic domain"/>
    <property type="match status" value="1"/>
</dbReference>
<dbReference type="InterPro" id="IPR001339">
    <property type="entry name" value="mRNA_cap_enzyme_adenylation"/>
</dbReference>
<evidence type="ECO:0000259" key="1">
    <source>
        <dbReference type="Pfam" id="PF01331"/>
    </source>
</evidence>
<feature type="domain" description="mRNA capping enzyme adenylation" evidence="1">
    <location>
        <begin position="45"/>
        <end position="185"/>
    </location>
</feature>
<protein>
    <recommendedName>
        <fullName evidence="1">mRNA capping enzyme adenylation domain-containing protein</fullName>
    </recommendedName>
</protein>
<dbReference type="GO" id="GO:0004484">
    <property type="term" value="F:mRNA guanylyltransferase activity"/>
    <property type="evidence" value="ECO:0007669"/>
    <property type="project" value="InterPro"/>
</dbReference>
<sequence>MHTGIISFANRIAFNIKSNDIKDFILNKLQNLYNIKIIQKHYFNLTNNNLSYLNNKTSLCCLRSNGNPYYVFFTLYNDIPIIYYIDKKIHPNYQKPRIILVRGFFDESLFKNTLLDGEMIKTYDNKWIFAINDIISYKGTHLKKKNLEERLDIIYNLLENEYYKDENIDVCEYKIKTYCYLNKDSINELIDISKKLNYSSRGIYIWNYNMNHKPILYNFNDENIISVVRNIKDETKFKTLENTKNIETNKGDIKEDILIKEDISEKELKENEKIYWISKTTEPDVYNLHNKESLNEKAVGIACVNNLAKSKMLRLAFKNKNASTLIKFKCIFDQKFNKWTPEYAII</sequence>
<dbReference type="GO" id="GO:0005524">
    <property type="term" value="F:ATP binding"/>
    <property type="evidence" value="ECO:0007669"/>
    <property type="project" value="InterPro"/>
</dbReference>
<dbReference type="Gene3D" id="3.30.470.30">
    <property type="entry name" value="DNA ligase/mRNA capping enzyme"/>
    <property type="match status" value="1"/>
</dbReference>
<dbReference type="EMBL" id="MN740684">
    <property type="protein sequence ID" value="QHU07359.1"/>
    <property type="molecule type" value="Genomic_DNA"/>
</dbReference>
<organism evidence="2">
    <name type="scientific">viral metagenome</name>
    <dbReference type="NCBI Taxonomy" id="1070528"/>
    <lineage>
        <taxon>unclassified sequences</taxon>
        <taxon>metagenomes</taxon>
        <taxon>organismal metagenomes</taxon>
    </lineage>
</organism>
<evidence type="ECO:0000313" key="2">
    <source>
        <dbReference type="EMBL" id="QHU07359.1"/>
    </source>
</evidence>
<reference evidence="2" key="1">
    <citation type="journal article" date="2020" name="Nature">
        <title>Giant virus diversity and host interactions through global metagenomics.</title>
        <authorList>
            <person name="Schulz F."/>
            <person name="Roux S."/>
            <person name="Paez-Espino D."/>
            <person name="Jungbluth S."/>
            <person name="Walsh D.A."/>
            <person name="Denef V.J."/>
            <person name="McMahon K.D."/>
            <person name="Konstantinidis K.T."/>
            <person name="Eloe-Fadrosh E.A."/>
            <person name="Kyrpides N.C."/>
            <person name="Woyke T."/>
        </authorList>
    </citation>
    <scope>NUCLEOTIDE SEQUENCE</scope>
    <source>
        <strain evidence="2">GVMAG-S-1040241-154</strain>
    </source>
</reference>
<dbReference type="GO" id="GO:0006370">
    <property type="term" value="P:7-methylguanosine mRNA capping"/>
    <property type="evidence" value="ECO:0007669"/>
    <property type="project" value="InterPro"/>
</dbReference>
<accession>A0A6C0JP60</accession>
<name>A0A6C0JP60_9ZZZZ</name>
<proteinExistence type="predicted"/>
<dbReference type="Pfam" id="PF01331">
    <property type="entry name" value="mRNA_cap_enzyme"/>
    <property type="match status" value="1"/>
</dbReference>